<dbReference type="GO" id="GO:1901135">
    <property type="term" value="P:carbohydrate derivative metabolic process"/>
    <property type="evidence" value="ECO:0007669"/>
    <property type="project" value="InterPro"/>
</dbReference>
<evidence type="ECO:0000313" key="3">
    <source>
        <dbReference type="EMBL" id="KIE47025.1"/>
    </source>
</evidence>
<evidence type="ECO:0000259" key="2">
    <source>
        <dbReference type="PROSITE" id="PS51464"/>
    </source>
</evidence>
<dbReference type="EMBL" id="AYSO01000015">
    <property type="protein sequence ID" value="KIE47025.1"/>
    <property type="molecule type" value="Genomic_DNA"/>
</dbReference>
<protein>
    <submittedName>
        <fullName evidence="3">Putative phosphosugar isomerase</fullName>
    </submittedName>
</protein>
<reference evidence="3 4" key="1">
    <citation type="journal article" date="2015" name="Infect. Genet. Evol.">
        <title>Genomic sequences of six botulinum neurotoxin-producing strains representing three clostridial species illustrate the mobility and diversity of botulinum neurotoxin genes.</title>
        <authorList>
            <person name="Smith T.J."/>
            <person name="Hill K.K."/>
            <person name="Xie G."/>
            <person name="Foley B.T."/>
            <person name="Williamson C.H."/>
            <person name="Foster J.T."/>
            <person name="Johnson S.L."/>
            <person name="Chertkov O."/>
            <person name="Teshima H."/>
            <person name="Gibbons H.S."/>
            <person name="Johnsky L.A."/>
            <person name="Karavis M.A."/>
            <person name="Smith L.A."/>
        </authorList>
    </citation>
    <scope>NUCLEOTIDE SEQUENCE [LARGE SCALE GENOMIC DNA]</scope>
    <source>
        <strain evidence="3 4">CDC 2741</strain>
    </source>
</reference>
<feature type="domain" description="SIS" evidence="2">
    <location>
        <begin position="217"/>
        <end position="370"/>
    </location>
</feature>
<dbReference type="PANTHER" id="PTHR32502">
    <property type="entry name" value="N-ACETYLGALACTOSAMINE PERMEASE II COMPONENT-RELATED"/>
    <property type="match status" value="1"/>
</dbReference>
<gene>
    <name evidence="3" type="ORF">U732_1279</name>
</gene>
<dbReference type="InterPro" id="IPR046348">
    <property type="entry name" value="SIS_dom_sf"/>
</dbReference>
<dbReference type="PANTHER" id="PTHR32502:SF3">
    <property type="entry name" value="D-GALACTOSAMINE-6-PHOSPHATE DEAMINASE AGAS-RELATED"/>
    <property type="match status" value="1"/>
</dbReference>
<evidence type="ECO:0000256" key="1">
    <source>
        <dbReference type="ARBA" id="ARBA00022737"/>
    </source>
</evidence>
<feature type="domain" description="SIS" evidence="2">
    <location>
        <begin position="46"/>
        <end position="198"/>
    </location>
</feature>
<keyword evidence="3" id="KW-0413">Isomerase</keyword>
<dbReference type="CDD" id="cd05008">
    <property type="entry name" value="SIS_GlmS_GlmD_1"/>
    <property type="match status" value="1"/>
</dbReference>
<organism evidence="3 4">
    <name type="scientific">Clostridium argentinense CDC 2741</name>
    <dbReference type="NCBI Taxonomy" id="1418104"/>
    <lineage>
        <taxon>Bacteria</taxon>
        <taxon>Bacillati</taxon>
        <taxon>Bacillota</taxon>
        <taxon>Clostridia</taxon>
        <taxon>Eubacteriales</taxon>
        <taxon>Clostridiaceae</taxon>
        <taxon>Clostridium</taxon>
    </lineage>
</organism>
<dbReference type="Gene3D" id="3.40.50.10490">
    <property type="entry name" value="Glucose-6-phosphate isomerase like protein, domain 1"/>
    <property type="match status" value="2"/>
</dbReference>
<dbReference type="SUPFAM" id="SSF53697">
    <property type="entry name" value="SIS domain"/>
    <property type="match status" value="1"/>
</dbReference>
<dbReference type="GO" id="GO:0005886">
    <property type="term" value="C:plasma membrane"/>
    <property type="evidence" value="ECO:0007669"/>
    <property type="project" value="TreeGrafter"/>
</dbReference>
<dbReference type="RefSeq" id="WP_039632162.1">
    <property type="nucleotide sequence ID" value="NZ_AYSO01000015.1"/>
</dbReference>
<proteinExistence type="predicted"/>
<comment type="caution">
    <text evidence="3">The sequence shown here is derived from an EMBL/GenBank/DDBJ whole genome shotgun (WGS) entry which is preliminary data.</text>
</comment>
<dbReference type="InterPro" id="IPR035466">
    <property type="entry name" value="GlmS/AgaS_SIS"/>
</dbReference>
<keyword evidence="1" id="KW-0677">Repeat</keyword>
<dbReference type="AlphaFoldDB" id="A0A0C1UI72"/>
<dbReference type="Proteomes" id="UP000031366">
    <property type="component" value="Unassembled WGS sequence"/>
</dbReference>
<evidence type="ECO:0000313" key="4">
    <source>
        <dbReference type="Proteomes" id="UP000031366"/>
    </source>
</evidence>
<name>A0A0C1UI72_9CLOT</name>
<keyword evidence="4" id="KW-1185">Reference proteome</keyword>
<dbReference type="OrthoDB" id="9779207at2"/>
<dbReference type="PROSITE" id="PS51464">
    <property type="entry name" value="SIS"/>
    <property type="match status" value="2"/>
</dbReference>
<dbReference type="GO" id="GO:0009401">
    <property type="term" value="P:phosphoenolpyruvate-dependent sugar phosphotransferase system"/>
    <property type="evidence" value="ECO:0007669"/>
    <property type="project" value="TreeGrafter"/>
</dbReference>
<dbReference type="STRING" id="29341.RSJ17_13815"/>
<sequence length="389" mass="44822">MFGFNEDKWKELNGFNTAKEIYQQPELWIKTLEIIETNKDNINKFIDERLKKEKIRVVFTGAGTSAYVGEVVIPYLNKRKEYIFEAIPTTDIVSNPESYFKKHIPTILVSFARSGDSPESVAVYDLANKLIDDISHIFITCNSKGKLAKMSEENENALLLLMPDKSNDLGFAMTSSFTCMTIAASLIFDMENLEENKKQIYEMSDIGERLLEDRYKEQEKLLDYDYKRVVYLGSSSFFGISKESSLKLLELTRGQIISYNETVLGFRHGPKSIVDDETLIFLYVSIDDYARKYDKDMLSEIYNNAGEHKIISITQEYDEEVEKNSNHQFYLSKYPIKIDNEIYISLLYLLYAQVFALLCSVNNHVEPDNPNPSGIVNRVVKGVSIYSYE</sequence>
<dbReference type="GO" id="GO:0016853">
    <property type="term" value="F:isomerase activity"/>
    <property type="evidence" value="ECO:0007669"/>
    <property type="project" value="UniProtKB-KW"/>
</dbReference>
<dbReference type="InterPro" id="IPR001347">
    <property type="entry name" value="SIS_dom"/>
</dbReference>
<dbReference type="GO" id="GO:0097367">
    <property type="term" value="F:carbohydrate derivative binding"/>
    <property type="evidence" value="ECO:0007669"/>
    <property type="project" value="InterPro"/>
</dbReference>
<dbReference type="Pfam" id="PF01380">
    <property type="entry name" value="SIS"/>
    <property type="match status" value="2"/>
</dbReference>
<dbReference type="InterPro" id="IPR050303">
    <property type="entry name" value="GatZ_KbaZ_carbometab"/>
</dbReference>
<accession>A0A0C1UI72</accession>